<name>A0A1I6U050_9BACL</name>
<keyword evidence="3" id="KW-1185">Reference proteome</keyword>
<sequence>MKDFRFAKVTYASLVLCFVMLFAASSTFAAATRYFVCTGAITYFQNIDASKYDSVTFNFPAYEPEELNGLEVCVFVPFTPNQKCENLDGSQNSITMNLDDPTKTYTLKLRKSKLDLDSITGTYTLNDRE</sequence>
<dbReference type="Proteomes" id="UP000198660">
    <property type="component" value="Unassembled WGS sequence"/>
</dbReference>
<protein>
    <submittedName>
        <fullName evidence="2">Uncharacterized protein</fullName>
    </submittedName>
</protein>
<evidence type="ECO:0000256" key="1">
    <source>
        <dbReference type="SAM" id="SignalP"/>
    </source>
</evidence>
<organism evidence="2 3">
    <name type="scientific">Marininema halotolerans</name>
    <dbReference type="NCBI Taxonomy" id="1155944"/>
    <lineage>
        <taxon>Bacteria</taxon>
        <taxon>Bacillati</taxon>
        <taxon>Bacillota</taxon>
        <taxon>Bacilli</taxon>
        <taxon>Bacillales</taxon>
        <taxon>Thermoactinomycetaceae</taxon>
        <taxon>Marininema</taxon>
    </lineage>
</organism>
<evidence type="ECO:0000313" key="2">
    <source>
        <dbReference type="EMBL" id="SFS94846.1"/>
    </source>
</evidence>
<dbReference type="EMBL" id="FPAA01000012">
    <property type="protein sequence ID" value="SFS94846.1"/>
    <property type="molecule type" value="Genomic_DNA"/>
</dbReference>
<proteinExistence type="predicted"/>
<accession>A0A1I6U050</accession>
<dbReference type="RefSeq" id="WP_091838687.1">
    <property type="nucleotide sequence ID" value="NZ_FPAA01000012.1"/>
</dbReference>
<evidence type="ECO:0000313" key="3">
    <source>
        <dbReference type="Proteomes" id="UP000198660"/>
    </source>
</evidence>
<feature type="signal peptide" evidence="1">
    <location>
        <begin position="1"/>
        <end position="29"/>
    </location>
</feature>
<keyword evidence="1" id="KW-0732">Signal</keyword>
<dbReference type="AlphaFoldDB" id="A0A1I6U050"/>
<feature type="chain" id="PRO_5039070554" evidence="1">
    <location>
        <begin position="30"/>
        <end position="129"/>
    </location>
</feature>
<reference evidence="3" key="1">
    <citation type="submission" date="2016-10" db="EMBL/GenBank/DDBJ databases">
        <authorList>
            <person name="Varghese N."/>
            <person name="Submissions S."/>
        </authorList>
    </citation>
    <scope>NUCLEOTIDE SEQUENCE [LARGE SCALE GENOMIC DNA]</scope>
    <source>
        <strain evidence="3">DSM 45789</strain>
    </source>
</reference>
<gene>
    <name evidence="2" type="ORF">SAMN05444972_11269</name>
</gene>